<reference evidence="2 3" key="1">
    <citation type="journal article" date="2007" name="Nature">
        <title>Evolution of genes and genomes on the Drosophila phylogeny.</title>
        <authorList>
            <consortium name="Drosophila 12 Genomes Consortium"/>
            <person name="Clark A.G."/>
            <person name="Eisen M.B."/>
            <person name="Smith D.R."/>
            <person name="Bergman C.M."/>
            <person name="Oliver B."/>
            <person name="Markow T.A."/>
            <person name="Kaufman T.C."/>
            <person name="Kellis M."/>
            <person name="Gelbart W."/>
            <person name="Iyer V.N."/>
            <person name="Pollard D.A."/>
            <person name="Sackton T.B."/>
            <person name="Larracuente A.M."/>
            <person name="Singh N.D."/>
            <person name="Abad J.P."/>
            <person name="Abt D.N."/>
            <person name="Adryan B."/>
            <person name="Aguade M."/>
            <person name="Akashi H."/>
            <person name="Anderson W.W."/>
            <person name="Aquadro C.F."/>
            <person name="Ardell D.H."/>
            <person name="Arguello R."/>
            <person name="Artieri C.G."/>
            <person name="Barbash D.A."/>
            <person name="Barker D."/>
            <person name="Barsanti P."/>
            <person name="Batterham P."/>
            <person name="Batzoglou S."/>
            <person name="Begun D."/>
            <person name="Bhutkar A."/>
            <person name="Blanco E."/>
            <person name="Bosak S.A."/>
            <person name="Bradley R.K."/>
            <person name="Brand A.D."/>
            <person name="Brent M.R."/>
            <person name="Brooks A.N."/>
            <person name="Brown R.H."/>
            <person name="Butlin R.K."/>
            <person name="Caggese C."/>
            <person name="Calvi B.R."/>
            <person name="Bernardo de Carvalho A."/>
            <person name="Caspi A."/>
            <person name="Castrezana S."/>
            <person name="Celniker S.E."/>
            <person name="Chang J.L."/>
            <person name="Chapple C."/>
            <person name="Chatterji S."/>
            <person name="Chinwalla A."/>
            <person name="Civetta A."/>
            <person name="Clifton S.W."/>
            <person name="Comeron J.M."/>
            <person name="Costello J.C."/>
            <person name="Coyne J.A."/>
            <person name="Daub J."/>
            <person name="David R.G."/>
            <person name="Delcher A.L."/>
            <person name="Delehaunty K."/>
            <person name="Do C.B."/>
            <person name="Ebling H."/>
            <person name="Edwards K."/>
            <person name="Eickbush T."/>
            <person name="Evans J.D."/>
            <person name="Filipski A."/>
            <person name="Findeiss S."/>
            <person name="Freyhult E."/>
            <person name="Fulton L."/>
            <person name="Fulton R."/>
            <person name="Garcia A.C."/>
            <person name="Gardiner A."/>
            <person name="Garfield D.A."/>
            <person name="Garvin B.E."/>
            <person name="Gibson G."/>
            <person name="Gilbert D."/>
            <person name="Gnerre S."/>
            <person name="Godfrey J."/>
            <person name="Good R."/>
            <person name="Gotea V."/>
            <person name="Gravely B."/>
            <person name="Greenberg A.J."/>
            <person name="Griffiths-Jones S."/>
            <person name="Gross S."/>
            <person name="Guigo R."/>
            <person name="Gustafson E.A."/>
            <person name="Haerty W."/>
            <person name="Hahn M.W."/>
            <person name="Halligan D.L."/>
            <person name="Halpern A.L."/>
            <person name="Halter G.M."/>
            <person name="Han M.V."/>
            <person name="Heger A."/>
            <person name="Hillier L."/>
            <person name="Hinrichs A.S."/>
            <person name="Holmes I."/>
            <person name="Hoskins R.A."/>
            <person name="Hubisz M.J."/>
            <person name="Hultmark D."/>
            <person name="Huntley M.A."/>
            <person name="Jaffe D.B."/>
            <person name="Jagadeeshan S."/>
            <person name="Jeck W.R."/>
            <person name="Johnson J."/>
            <person name="Jones C.D."/>
            <person name="Jordan W.C."/>
            <person name="Karpen G.H."/>
            <person name="Kataoka E."/>
            <person name="Keightley P.D."/>
            <person name="Kheradpour P."/>
            <person name="Kirkness E.F."/>
            <person name="Koerich L.B."/>
            <person name="Kristiansen K."/>
            <person name="Kudrna D."/>
            <person name="Kulathinal R.J."/>
            <person name="Kumar S."/>
            <person name="Kwok R."/>
            <person name="Lander E."/>
            <person name="Langley C.H."/>
            <person name="Lapoint R."/>
            <person name="Lazzaro B.P."/>
            <person name="Lee S.J."/>
            <person name="Levesque L."/>
            <person name="Li R."/>
            <person name="Lin C.F."/>
            <person name="Lin M.F."/>
            <person name="Lindblad-Toh K."/>
            <person name="Llopart A."/>
            <person name="Long M."/>
            <person name="Low L."/>
            <person name="Lozovsky E."/>
            <person name="Lu J."/>
            <person name="Luo M."/>
            <person name="Machado C.A."/>
            <person name="Makalowski W."/>
            <person name="Marzo M."/>
            <person name="Matsuda M."/>
            <person name="Matzkin L."/>
            <person name="McAllister B."/>
            <person name="McBride C.S."/>
            <person name="McKernan B."/>
            <person name="McKernan K."/>
            <person name="Mendez-Lago M."/>
            <person name="Minx P."/>
            <person name="Mollenhauer M.U."/>
            <person name="Montooth K."/>
            <person name="Mount S.M."/>
            <person name="Mu X."/>
            <person name="Myers E."/>
            <person name="Negre B."/>
            <person name="Newfeld S."/>
            <person name="Nielsen R."/>
            <person name="Noor M.A."/>
            <person name="O'Grady P."/>
            <person name="Pachter L."/>
            <person name="Papaceit M."/>
            <person name="Parisi M.J."/>
            <person name="Parisi M."/>
            <person name="Parts L."/>
            <person name="Pedersen J.S."/>
            <person name="Pesole G."/>
            <person name="Phillippy A.M."/>
            <person name="Ponting C.P."/>
            <person name="Pop M."/>
            <person name="Porcelli D."/>
            <person name="Powell J.R."/>
            <person name="Prohaska S."/>
            <person name="Pruitt K."/>
            <person name="Puig M."/>
            <person name="Quesneville H."/>
            <person name="Ram K.R."/>
            <person name="Rand D."/>
            <person name="Rasmussen M.D."/>
            <person name="Reed L.K."/>
            <person name="Reenan R."/>
            <person name="Reily A."/>
            <person name="Remington K.A."/>
            <person name="Rieger T.T."/>
            <person name="Ritchie M.G."/>
            <person name="Robin C."/>
            <person name="Rogers Y.H."/>
            <person name="Rohde C."/>
            <person name="Rozas J."/>
            <person name="Rubenfield M.J."/>
            <person name="Ruiz A."/>
            <person name="Russo S."/>
            <person name="Salzberg S.L."/>
            <person name="Sanchez-Gracia A."/>
            <person name="Saranga D.J."/>
            <person name="Sato H."/>
            <person name="Schaeffer S.W."/>
            <person name="Schatz M.C."/>
            <person name="Schlenke T."/>
            <person name="Schwartz R."/>
            <person name="Segarra C."/>
            <person name="Singh R.S."/>
            <person name="Sirot L."/>
            <person name="Sirota M."/>
            <person name="Sisneros N.B."/>
            <person name="Smith C.D."/>
            <person name="Smith T.F."/>
            <person name="Spieth J."/>
            <person name="Stage D.E."/>
            <person name="Stark A."/>
            <person name="Stephan W."/>
            <person name="Strausberg R.L."/>
            <person name="Strempel S."/>
            <person name="Sturgill D."/>
            <person name="Sutton G."/>
            <person name="Sutton G.G."/>
            <person name="Tao W."/>
            <person name="Teichmann S."/>
            <person name="Tobari Y.N."/>
            <person name="Tomimura Y."/>
            <person name="Tsolas J.M."/>
            <person name="Valente V.L."/>
            <person name="Venter E."/>
            <person name="Venter J.C."/>
            <person name="Vicario S."/>
            <person name="Vieira F.G."/>
            <person name="Vilella A.J."/>
            <person name="Villasante A."/>
            <person name="Walenz B."/>
            <person name="Wang J."/>
            <person name="Wasserman M."/>
            <person name="Watts T."/>
            <person name="Wilson D."/>
            <person name="Wilson R.K."/>
            <person name="Wing R.A."/>
            <person name="Wolfner M.F."/>
            <person name="Wong A."/>
            <person name="Wong G.K."/>
            <person name="Wu C.I."/>
            <person name="Wu G."/>
            <person name="Yamamoto D."/>
            <person name="Yang H.P."/>
            <person name="Yang S.P."/>
            <person name="Yorke J.A."/>
            <person name="Yoshida K."/>
            <person name="Zdobnov E."/>
            <person name="Zhang P."/>
            <person name="Zhang Y."/>
            <person name="Zimin A.V."/>
            <person name="Baldwin J."/>
            <person name="Abdouelleil A."/>
            <person name="Abdulkadir J."/>
            <person name="Abebe A."/>
            <person name="Abera B."/>
            <person name="Abreu J."/>
            <person name="Acer S.C."/>
            <person name="Aftuck L."/>
            <person name="Alexander A."/>
            <person name="An P."/>
            <person name="Anderson E."/>
            <person name="Anderson S."/>
            <person name="Arachi H."/>
            <person name="Azer M."/>
            <person name="Bachantsang P."/>
            <person name="Barry A."/>
            <person name="Bayul T."/>
            <person name="Berlin A."/>
            <person name="Bessette D."/>
            <person name="Bloom T."/>
            <person name="Blye J."/>
            <person name="Boguslavskiy L."/>
            <person name="Bonnet C."/>
            <person name="Boukhgalter B."/>
            <person name="Bourzgui I."/>
            <person name="Brown A."/>
            <person name="Cahill P."/>
            <person name="Channer S."/>
            <person name="Cheshatsang Y."/>
            <person name="Chuda L."/>
            <person name="Citroen M."/>
            <person name="Collymore A."/>
            <person name="Cooke P."/>
            <person name="Costello M."/>
            <person name="D'Aco K."/>
            <person name="Daza R."/>
            <person name="De Haan G."/>
            <person name="DeGray S."/>
            <person name="DeMaso C."/>
            <person name="Dhargay N."/>
            <person name="Dooley K."/>
            <person name="Dooley E."/>
            <person name="Doricent M."/>
            <person name="Dorje P."/>
            <person name="Dorjee K."/>
            <person name="Dupes A."/>
            <person name="Elong R."/>
            <person name="Falk J."/>
            <person name="Farina A."/>
            <person name="Faro S."/>
            <person name="Ferguson D."/>
            <person name="Fisher S."/>
            <person name="Foley C.D."/>
            <person name="Franke A."/>
            <person name="Friedrich D."/>
            <person name="Gadbois L."/>
            <person name="Gearin G."/>
            <person name="Gearin C.R."/>
            <person name="Giannoukos G."/>
            <person name="Goode T."/>
            <person name="Graham J."/>
            <person name="Grandbois E."/>
            <person name="Grewal S."/>
            <person name="Gyaltsen K."/>
            <person name="Hafez N."/>
            <person name="Hagos B."/>
            <person name="Hall J."/>
            <person name="Henson C."/>
            <person name="Hollinger A."/>
            <person name="Honan T."/>
            <person name="Huard M.D."/>
            <person name="Hughes L."/>
            <person name="Hurhula B."/>
            <person name="Husby M.E."/>
            <person name="Kamat A."/>
            <person name="Kanga B."/>
            <person name="Kashin S."/>
            <person name="Khazanovich D."/>
            <person name="Kisner P."/>
            <person name="Lance K."/>
            <person name="Lara M."/>
            <person name="Lee W."/>
            <person name="Lennon N."/>
            <person name="Letendre F."/>
            <person name="LeVine R."/>
            <person name="Lipovsky A."/>
            <person name="Liu X."/>
            <person name="Liu J."/>
            <person name="Liu S."/>
            <person name="Lokyitsang T."/>
            <person name="Lokyitsang Y."/>
            <person name="Lubonja R."/>
            <person name="Lui A."/>
            <person name="MacDonald P."/>
            <person name="Magnisalis V."/>
            <person name="Maru K."/>
            <person name="Matthews C."/>
            <person name="McCusker W."/>
            <person name="McDonough S."/>
            <person name="Mehta T."/>
            <person name="Meldrim J."/>
            <person name="Meneus L."/>
            <person name="Mihai O."/>
            <person name="Mihalev A."/>
            <person name="Mihova T."/>
            <person name="Mittelman R."/>
            <person name="Mlenga V."/>
            <person name="Montmayeur A."/>
            <person name="Mulrain L."/>
            <person name="Navidi A."/>
            <person name="Naylor J."/>
            <person name="Negash T."/>
            <person name="Nguyen T."/>
            <person name="Nguyen N."/>
            <person name="Nicol R."/>
            <person name="Norbu C."/>
            <person name="Norbu N."/>
            <person name="Novod N."/>
            <person name="O'Neill B."/>
            <person name="Osman S."/>
            <person name="Markiewicz E."/>
            <person name="Oyono O.L."/>
            <person name="Patti C."/>
            <person name="Phunkhang P."/>
            <person name="Pierre F."/>
            <person name="Priest M."/>
            <person name="Raghuraman S."/>
            <person name="Rege F."/>
            <person name="Reyes R."/>
            <person name="Rise C."/>
            <person name="Rogov P."/>
            <person name="Ross K."/>
            <person name="Ryan E."/>
            <person name="Settipalli S."/>
            <person name="Shea T."/>
            <person name="Sherpa N."/>
            <person name="Shi L."/>
            <person name="Shih D."/>
            <person name="Sparrow T."/>
            <person name="Spaulding J."/>
            <person name="Stalker J."/>
            <person name="Stange-Thomann N."/>
            <person name="Stavropoulos S."/>
            <person name="Stone C."/>
            <person name="Strader C."/>
            <person name="Tesfaye S."/>
            <person name="Thomson T."/>
            <person name="Thoulutsang Y."/>
            <person name="Thoulutsang D."/>
            <person name="Topham K."/>
            <person name="Topping I."/>
            <person name="Tsamla T."/>
            <person name="Vassiliev H."/>
            <person name="Vo A."/>
            <person name="Wangchuk T."/>
            <person name="Wangdi T."/>
            <person name="Weiand M."/>
            <person name="Wilkinson J."/>
            <person name="Wilson A."/>
            <person name="Yadav S."/>
            <person name="Young G."/>
            <person name="Yu Q."/>
            <person name="Zembek L."/>
            <person name="Zhong D."/>
            <person name="Zimmer A."/>
            <person name="Zwirko Z."/>
            <person name="Jaffe D.B."/>
            <person name="Alvarez P."/>
            <person name="Brockman W."/>
            <person name="Butler J."/>
            <person name="Chin C."/>
            <person name="Gnerre S."/>
            <person name="Grabherr M."/>
            <person name="Kleber M."/>
            <person name="Mauceli E."/>
            <person name="MacCallum I."/>
        </authorList>
    </citation>
    <scope>NUCLEOTIDE SEQUENCE [LARGE SCALE GENOMIC DNA]</scope>
    <source>
        <strain evidence="2 3">TSC#14021-0224.01</strain>
    </source>
</reference>
<name>B3P247_DROER</name>
<sequence length="62" mass="7005">MDLIDTRALHHPTGKAMHWGSESSDEEEATGQRFRRRETQMETSDLSFPTYSLYAAASPDST</sequence>
<evidence type="ECO:0000313" key="3">
    <source>
        <dbReference type="Proteomes" id="UP000008711"/>
    </source>
</evidence>
<evidence type="ECO:0000313" key="2">
    <source>
        <dbReference type="EMBL" id="EDV47725.1"/>
    </source>
</evidence>
<protein>
    <submittedName>
        <fullName evidence="2">GG11912</fullName>
    </submittedName>
</protein>
<dbReference type="AlphaFoldDB" id="B3P247"/>
<proteinExistence type="predicted"/>
<organism evidence="2 3">
    <name type="scientific">Drosophila erecta</name>
    <name type="common">Fruit fly</name>
    <dbReference type="NCBI Taxonomy" id="7220"/>
    <lineage>
        <taxon>Eukaryota</taxon>
        <taxon>Metazoa</taxon>
        <taxon>Ecdysozoa</taxon>
        <taxon>Arthropoda</taxon>
        <taxon>Hexapoda</taxon>
        <taxon>Insecta</taxon>
        <taxon>Pterygota</taxon>
        <taxon>Neoptera</taxon>
        <taxon>Endopterygota</taxon>
        <taxon>Diptera</taxon>
        <taxon>Brachycera</taxon>
        <taxon>Muscomorpha</taxon>
        <taxon>Ephydroidea</taxon>
        <taxon>Drosophilidae</taxon>
        <taxon>Drosophila</taxon>
        <taxon>Sophophora</taxon>
    </lineage>
</organism>
<accession>B3P247</accession>
<dbReference type="HOGENOM" id="CLU_2906384_0_0_1"/>
<keyword evidence="3" id="KW-1185">Reference proteome</keyword>
<dbReference type="Proteomes" id="UP000008711">
    <property type="component" value="Unassembled WGS sequence"/>
</dbReference>
<gene>
    <name evidence="2" type="primary">Dere\GG11912</name>
    <name evidence="2" type="ORF">Dere_GG11912</name>
</gene>
<feature type="region of interest" description="Disordered" evidence="1">
    <location>
        <begin position="1"/>
        <end position="46"/>
    </location>
</feature>
<evidence type="ECO:0000256" key="1">
    <source>
        <dbReference type="SAM" id="MobiDB-lite"/>
    </source>
</evidence>
<dbReference type="EMBL" id="CH954181">
    <property type="protein sequence ID" value="EDV47725.1"/>
    <property type="molecule type" value="Genomic_DNA"/>
</dbReference>
<reference evidence="2 3" key="2">
    <citation type="journal article" date="2008" name="Bioinformatics">
        <title>Assembly reconciliation.</title>
        <authorList>
            <person name="Zimin A.V."/>
            <person name="Smith D.R."/>
            <person name="Sutton G."/>
            <person name="Yorke J.A."/>
        </authorList>
    </citation>
    <scope>NUCLEOTIDE SEQUENCE [LARGE SCALE GENOMIC DNA]</scope>
    <source>
        <strain evidence="2 3">TSC#14021-0224.01</strain>
    </source>
</reference>